<evidence type="ECO:0000256" key="14">
    <source>
        <dbReference type="RuleBase" id="RU003357"/>
    </source>
</evidence>
<evidence type="ECO:0000259" key="16">
    <source>
        <dbReference type="Pfam" id="PF00593"/>
    </source>
</evidence>
<dbReference type="STRING" id="299255.SAMN02745129_0659"/>
<proteinExistence type="inferred from homology"/>
<dbReference type="InterPro" id="IPR036942">
    <property type="entry name" value="Beta-barrel_TonB_sf"/>
</dbReference>
<reference evidence="19" key="1">
    <citation type="submission" date="2016-11" db="EMBL/GenBank/DDBJ databases">
        <authorList>
            <person name="Varghese N."/>
            <person name="Submissions S."/>
        </authorList>
    </citation>
    <scope>NUCLEOTIDE SEQUENCE [LARGE SCALE GENOMIC DNA]</scope>
    <source>
        <strain evidence="19">DSM 16917</strain>
    </source>
</reference>
<dbReference type="Pfam" id="PF07715">
    <property type="entry name" value="Plug"/>
    <property type="match status" value="1"/>
</dbReference>
<evidence type="ECO:0000256" key="9">
    <source>
        <dbReference type="ARBA" id="ARBA00023077"/>
    </source>
</evidence>
<feature type="domain" description="TonB-dependent receptor plug" evidence="17">
    <location>
        <begin position="46"/>
        <end position="158"/>
    </location>
</feature>
<organism evidence="18 19">
    <name type="scientific">Ferrimonas marina</name>
    <dbReference type="NCBI Taxonomy" id="299255"/>
    <lineage>
        <taxon>Bacteria</taxon>
        <taxon>Pseudomonadati</taxon>
        <taxon>Pseudomonadota</taxon>
        <taxon>Gammaproteobacteria</taxon>
        <taxon>Alteromonadales</taxon>
        <taxon>Ferrimonadaceae</taxon>
        <taxon>Ferrimonas</taxon>
    </lineage>
</organism>
<dbReference type="PANTHER" id="PTHR32552:SF81">
    <property type="entry name" value="TONB-DEPENDENT OUTER MEMBRANE RECEPTOR"/>
    <property type="match status" value="1"/>
</dbReference>
<evidence type="ECO:0000256" key="12">
    <source>
        <dbReference type="PROSITE-ProRule" id="PRU01360"/>
    </source>
</evidence>
<evidence type="ECO:0000256" key="11">
    <source>
        <dbReference type="ARBA" id="ARBA00023237"/>
    </source>
</evidence>
<feature type="domain" description="TonB-dependent receptor-like beta-barrel" evidence="16">
    <location>
        <begin position="306"/>
        <end position="734"/>
    </location>
</feature>
<evidence type="ECO:0000313" key="19">
    <source>
        <dbReference type="Proteomes" id="UP000184268"/>
    </source>
</evidence>
<evidence type="ECO:0000256" key="8">
    <source>
        <dbReference type="ARBA" id="ARBA00023065"/>
    </source>
</evidence>
<dbReference type="InterPro" id="IPR039426">
    <property type="entry name" value="TonB-dep_rcpt-like"/>
</dbReference>
<evidence type="ECO:0000259" key="17">
    <source>
        <dbReference type="Pfam" id="PF07715"/>
    </source>
</evidence>
<dbReference type="InterPro" id="IPR012910">
    <property type="entry name" value="Plug_dom"/>
</dbReference>
<protein>
    <submittedName>
        <fullName evidence="18">TonB dependent receptor</fullName>
    </submittedName>
</protein>
<dbReference type="InterPro" id="IPR000531">
    <property type="entry name" value="Beta-barrel_TonB"/>
</dbReference>
<evidence type="ECO:0000313" key="18">
    <source>
        <dbReference type="EMBL" id="SHG77157.1"/>
    </source>
</evidence>
<feature type="short sequence motif" description="TonB C-terminal box" evidence="13">
    <location>
        <begin position="754"/>
        <end position="771"/>
    </location>
</feature>
<dbReference type="Proteomes" id="UP000184268">
    <property type="component" value="Unassembled WGS sequence"/>
</dbReference>
<evidence type="ECO:0000256" key="7">
    <source>
        <dbReference type="ARBA" id="ARBA00023004"/>
    </source>
</evidence>
<keyword evidence="9 14" id="KW-0798">TonB box</keyword>
<evidence type="ECO:0000256" key="2">
    <source>
        <dbReference type="ARBA" id="ARBA00022448"/>
    </source>
</evidence>
<keyword evidence="4" id="KW-0410">Iron transport</keyword>
<dbReference type="EMBL" id="FQXG01000001">
    <property type="protein sequence ID" value="SHG77157.1"/>
    <property type="molecule type" value="Genomic_DNA"/>
</dbReference>
<dbReference type="SUPFAM" id="SSF56935">
    <property type="entry name" value="Porins"/>
    <property type="match status" value="1"/>
</dbReference>
<evidence type="ECO:0000256" key="10">
    <source>
        <dbReference type="ARBA" id="ARBA00023136"/>
    </source>
</evidence>
<dbReference type="InterPro" id="IPR010917">
    <property type="entry name" value="TonB_rcpt_CS"/>
</dbReference>
<dbReference type="Pfam" id="PF00593">
    <property type="entry name" value="TonB_dep_Rec_b-barrel"/>
    <property type="match status" value="1"/>
</dbReference>
<dbReference type="RefSeq" id="WP_067664568.1">
    <property type="nucleotide sequence ID" value="NZ_FQXG01000001.1"/>
</dbReference>
<sequence length="771" mass="84938">MLTRKHHVLSLAVATALYGWGAQAEEQAEENIEVIEVTAQKRVQRLQDVPVSIAVIDEQELALSRMDGLTNLAQKAPNVSVSSRGSRADTRVTIRGIANIGGRANNVGIYVDGFNIAPNVTVAGGSRTADMKLIDPAQIEVLRGPQGTYFGRNTMGGVLNISTVQPSSDAVGGEFALDYSSWNTIEGKGALNVPLGDTAAMRVTGYYDQTDGFLDNAGSADGNSGENYGGRVGFNWQPTDRFSADAALSYSKMQQDNYNMLPSGQLSSIPAMIAPIVNNGMPALGVPSGPDLGLDPWPVAGPGLLPDNEDTLSTDLNRDSEAETTIANARLTWDLGAAELVSITGYINNDFAEAGDGDMTVYPSFLVSRDSTMKAWSQEFQLRSSGNNRLNWLVGAIVGHDEIEETDYSEHLASDPYMLYWDIAFWDILGQPPELIPALGSGISIGLLEDVDRINETDTWAVFGNLDYQLTDHWKLGLGGRYSSDTVTFTEVTRPNLINPVNNSTREGDFSDFSPRADLTWQPSRDLTLYTTVSRAYKAGGFNPNVDMEGLDQFDEESGVNYEFGIKGSMGNQLRYSTALYYFDWADLQVRGQDVLTQRQFIQNAAEAHAQGIELDVSWEPIDSLKFHAGIGFQEVEFDDFKEAITTDNEIIDATGNAVPYAPELTYNLAADWFQYDLISGFDGRLRLEYSYMDEQYTDVENSEERRLDSYGIANARYQLDNGTHQFTLYVENLADEFYLVGSQGLETYINGRQMIVGEPRRFGASYKFRF</sequence>
<keyword evidence="11 12" id="KW-0998">Cell outer membrane</keyword>
<evidence type="ECO:0000256" key="4">
    <source>
        <dbReference type="ARBA" id="ARBA00022496"/>
    </source>
</evidence>
<dbReference type="AlphaFoldDB" id="A0A1M5MIX9"/>
<evidence type="ECO:0000256" key="1">
    <source>
        <dbReference type="ARBA" id="ARBA00004571"/>
    </source>
</evidence>
<keyword evidence="8" id="KW-0406">Ion transport</keyword>
<feature type="signal peptide" evidence="15">
    <location>
        <begin position="1"/>
        <end position="24"/>
    </location>
</feature>
<dbReference type="GO" id="GO:0006826">
    <property type="term" value="P:iron ion transport"/>
    <property type="evidence" value="ECO:0007669"/>
    <property type="project" value="UniProtKB-KW"/>
</dbReference>
<keyword evidence="10 12" id="KW-0472">Membrane</keyword>
<evidence type="ECO:0000256" key="5">
    <source>
        <dbReference type="ARBA" id="ARBA00022692"/>
    </source>
</evidence>
<evidence type="ECO:0000256" key="13">
    <source>
        <dbReference type="PROSITE-ProRule" id="PRU10144"/>
    </source>
</evidence>
<keyword evidence="5 12" id="KW-0812">Transmembrane</keyword>
<keyword evidence="7" id="KW-0408">Iron</keyword>
<comment type="subcellular location">
    <subcellularLocation>
        <location evidence="1 12">Cell outer membrane</location>
        <topology evidence="1 12">Multi-pass membrane protein</topology>
    </subcellularLocation>
</comment>
<dbReference type="OrthoDB" id="127311at2"/>
<name>A0A1M5MIX9_9GAMM</name>
<dbReference type="PROSITE" id="PS52016">
    <property type="entry name" value="TONB_DEPENDENT_REC_3"/>
    <property type="match status" value="1"/>
</dbReference>
<dbReference type="PROSITE" id="PS01156">
    <property type="entry name" value="TONB_DEPENDENT_REC_2"/>
    <property type="match status" value="1"/>
</dbReference>
<gene>
    <name evidence="18" type="ORF">SAMN02745129_0659</name>
</gene>
<dbReference type="Gene3D" id="2.40.170.20">
    <property type="entry name" value="TonB-dependent receptor, beta-barrel domain"/>
    <property type="match status" value="2"/>
</dbReference>
<keyword evidence="2 12" id="KW-0813">Transport</keyword>
<evidence type="ECO:0000256" key="3">
    <source>
        <dbReference type="ARBA" id="ARBA00022452"/>
    </source>
</evidence>
<evidence type="ECO:0000256" key="6">
    <source>
        <dbReference type="ARBA" id="ARBA00022729"/>
    </source>
</evidence>
<dbReference type="GO" id="GO:0009279">
    <property type="term" value="C:cell outer membrane"/>
    <property type="evidence" value="ECO:0007669"/>
    <property type="project" value="UniProtKB-SubCell"/>
</dbReference>
<dbReference type="PANTHER" id="PTHR32552">
    <property type="entry name" value="FERRICHROME IRON RECEPTOR-RELATED"/>
    <property type="match status" value="1"/>
</dbReference>
<evidence type="ECO:0000256" key="15">
    <source>
        <dbReference type="SAM" id="SignalP"/>
    </source>
</evidence>
<feature type="chain" id="PRO_5009912340" evidence="15">
    <location>
        <begin position="25"/>
        <end position="771"/>
    </location>
</feature>
<comment type="similarity">
    <text evidence="12 14">Belongs to the TonB-dependent receptor family.</text>
</comment>
<keyword evidence="19" id="KW-1185">Reference proteome</keyword>
<keyword evidence="6 15" id="KW-0732">Signal</keyword>
<accession>A0A1M5MIX9</accession>
<keyword evidence="18" id="KW-0675">Receptor</keyword>
<dbReference type="CDD" id="cd01347">
    <property type="entry name" value="ligand_gated_channel"/>
    <property type="match status" value="1"/>
</dbReference>
<keyword evidence="3 12" id="KW-1134">Transmembrane beta strand</keyword>